<evidence type="ECO:0000313" key="1">
    <source>
        <dbReference type="EMBL" id="GIY80819.1"/>
    </source>
</evidence>
<gene>
    <name evidence="1" type="ORF">CEXT_547341</name>
</gene>
<protein>
    <submittedName>
        <fullName evidence="1">Uncharacterized protein</fullName>
    </submittedName>
</protein>
<dbReference type="EMBL" id="BPLR01016056">
    <property type="protein sequence ID" value="GIY80819.1"/>
    <property type="molecule type" value="Genomic_DNA"/>
</dbReference>
<accession>A0AAV4WG46</accession>
<evidence type="ECO:0000313" key="2">
    <source>
        <dbReference type="Proteomes" id="UP001054945"/>
    </source>
</evidence>
<dbReference type="Proteomes" id="UP001054945">
    <property type="component" value="Unassembled WGS sequence"/>
</dbReference>
<proteinExistence type="predicted"/>
<dbReference type="AlphaFoldDB" id="A0AAV4WG46"/>
<sequence>MGCHGDLSHRRYELLQIYGEHKSPASETTNLVEQRQTFPSTPVIRETILVNDSFTEQHNNCLSYSLFNEGRLLFIRQRDFLLRRVGLERVLRSVGFVISAPRTELWSLFLGVLFSE</sequence>
<keyword evidence="2" id="KW-1185">Reference proteome</keyword>
<comment type="caution">
    <text evidence="1">The sequence shown here is derived from an EMBL/GenBank/DDBJ whole genome shotgun (WGS) entry which is preliminary data.</text>
</comment>
<reference evidence="1 2" key="1">
    <citation type="submission" date="2021-06" db="EMBL/GenBank/DDBJ databases">
        <title>Caerostris extrusa draft genome.</title>
        <authorList>
            <person name="Kono N."/>
            <person name="Arakawa K."/>
        </authorList>
    </citation>
    <scope>NUCLEOTIDE SEQUENCE [LARGE SCALE GENOMIC DNA]</scope>
</reference>
<name>A0AAV4WG46_CAEEX</name>
<organism evidence="1 2">
    <name type="scientific">Caerostris extrusa</name>
    <name type="common">Bark spider</name>
    <name type="synonym">Caerostris bankana</name>
    <dbReference type="NCBI Taxonomy" id="172846"/>
    <lineage>
        <taxon>Eukaryota</taxon>
        <taxon>Metazoa</taxon>
        <taxon>Ecdysozoa</taxon>
        <taxon>Arthropoda</taxon>
        <taxon>Chelicerata</taxon>
        <taxon>Arachnida</taxon>
        <taxon>Araneae</taxon>
        <taxon>Araneomorphae</taxon>
        <taxon>Entelegynae</taxon>
        <taxon>Araneoidea</taxon>
        <taxon>Araneidae</taxon>
        <taxon>Caerostris</taxon>
    </lineage>
</organism>